<keyword evidence="2" id="KW-0238">DNA-binding</keyword>
<name>A0A7X3C3I0_9LACO</name>
<keyword evidence="1" id="KW-0805">Transcription regulation</keyword>
<comment type="caution">
    <text evidence="6">The sequence shown here is derived from an EMBL/GenBank/DDBJ whole genome shotgun (WGS) entry which is preliminary data.</text>
</comment>
<dbReference type="PANTHER" id="PTHR24567:SF74">
    <property type="entry name" value="HTH-TYPE TRANSCRIPTIONAL REGULATOR ARCR"/>
    <property type="match status" value="1"/>
</dbReference>
<dbReference type="PROSITE" id="PS50042">
    <property type="entry name" value="CNMP_BINDING_3"/>
    <property type="match status" value="1"/>
</dbReference>
<dbReference type="RefSeq" id="WP_155432152.1">
    <property type="nucleotide sequence ID" value="NZ_WNJO01000012.1"/>
</dbReference>
<organism evidence="6 7">
    <name type="scientific">Secundilactobacillus folii</name>
    <dbReference type="NCBI Taxonomy" id="2678357"/>
    <lineage>
        <taxon>Bacteria</taxon>
        <taxon>Bacillati</taxon>
        <taxon>Bacillota</taxon>
        <taxon>Bacilli</taxon>
        <taxon>Lactobacillales</taxon>
        <taxon>Lactobacillaceae</taxon>
        <taxon>Secundilactobacillus</taxon>
    </lineage>
</organism>
<dbReference type="SMART" id="SM00100">
    <property type="entry name" value="cNMP"/>
    <property type="match status" value="1"/>
</dbReference>
<dbReference type="InterPro" id="IPR014710">
    <property type="entry name" value="RmlC-like_jellyroll"/>
</dbReference>
<keyword evidence="3" id="KW-0804">Transcription</keyword>
<evidence type="ECO:0000313" key="6">
    <source>
        <dbReference type="EMBL" id="MTV82887.1"/>
    </source>
</evidence>
<evidence type="ECO:0000256" key="1">
    <source>
        <dbReference type="ARBA" id="ARBA00023015"/>
    </source>
</evidence>
<dbReference type="PROSITE" id="PS51063">
    <property type="entry name" value="HTH_CRP_2"/>
    <property type="match status" value="1"/>
</dbReference>
<dbReference type="InterPro" id="IPR018490">
    <property type="entry name" value="cNMP-bd_dom_sf"/>
</dbReference>
<dbReference type="AlphaFoldDB" id="A0A7X3C3I0"/>
<accession>A0A7X3C3I0</accession>
<dbReference type="Proteomes" id="UP000466388">
    <property type="component" value="Unassembled WGS sequence"/>
</dbReference>
<dbReference type="CDD" id="cd00038">
    <property type="entry name" value="CAP_ED"/>
    <property type="match status" value="1"/>
</dbReference>
<dbReference type="Gene3D" id="2.60.120.10">
    <property type="entry name" value="Jelly Rolls"/>
    <property type="match status" value="1"/>
</dbReference>
<evidence type="ECO:0000259" key="5">
    <source>
        <dbReference type="PROSITE" id="PS51063"/>
    </source>
</evidence>
<sequence length="229" mass="26198">MPDSPDLFRSYLRQQAEFRPFTEEQYATLTQNLTVKTYPKGQILFDHGDPRDRFYYVVKGAVRLERLDETGNFTFINYVAAMKGFPYRGLYTDLDYPYTATALTEITVAAFPMKTFENVVVLNVEAAKQVINQMSQLIVRMETRLQKLVTSSAVNRVTQALIVFGTDMGEKMPEGDLLIPYPITLIELARLSGTTRETAGQVVTRLEAEGKLTYNKKRFRFDPKQLNAH</sequence>
<feature type="domain" description="Cyclic nucleotide-binding" evidence="4">
    <location>
        <begin position="17"/>
        <end position="137"/>
    </location>
</feature>
<dbReference type="InterPro" id="IPR050397">
    <property type="entry name" value="Env_Response_Regulators"/>
</dbReference>
<dbReference type="GO" id="GO:0003700">
    <property type="term" value="F:DNA-binding transcription factor activity"/>
    <property type="evidence" value="ECO:0007669"/>
    <property type="project" value="TreeGrafter"/>
</dbReference>
<reference evidence="6 7" key="1">
    <citation type="submission" date="2019-11" db="EMBL/GenBank/DDBJ databases">
        <title>Lactobacillus sp. nov. CRM56-3, isolated from fermented tea leaves.</title>
        <authorList>
            <person name="Phuengjayaem S."/>
            <person name="Tanasupawat S."/>
        </authorList>
    </citation>
    <scope>NUCLEOTIDE SEQUENCE [LARGE SCALE GENOMIC DNA]</scope>
    <source>
        <strain evidence="6 7">CRM56-3</strain>
    </source>
</reference>
<feature type="domain" description="HTH crp-type" evidence="5">
    <location>
        <begin position="151"/>
        <end position="225"/>
    </location>
</feature>
<dbReference type="SUPFAM" id="SSF51206">
    <property type="entry name" value="cAMP-binding domain-like"/>
    <property type="match status" value="1"/>
</dbReference>
<evidence type="ECO:0000259" key="4">
    <source>
        <dbReference type="PROSITE" id="PS50042"/>
    </source>
</evidence>
<dbReference type="PANTHER" id="PTHR24567">
    <property type="entry name" value="CRP FAMILY TRANSCRIPTIONAL REGULATORY PROTEIN"/>
    <property type="match status" value="1"/>
</dbReference>
<dbReference type="InterPro" id="IPR000595">
    <property type="entry name" value="cNMP-bd_dom"/>
</dbReference>
<dbReference type="EMBL" id="WNJO01000012">
    <property type="protein sequence ID" value="MTV82887.1"/>
    <property type="molecule type" value="Genomic_DNA"/>
</dbReference>
<evidence type="ECO:0000256" key="2">
    <source>
        <dbReference type="ARBA" id="ARBA00023125"/>
    </source>
</evidence>
<dbReference type="SUPFAM" id="SSF46785">
    <property type="entry name" value="Winged helix' DNA-binding domain"/>
    <property type="match status" value="1"/>
</dbReference>
<evidence type="ECO:0000256" key="3">
    <source>
        <dbReference type="ARBA" id="ARBA00023163"/>
    </source>
</evidence>
<dbReference type="InterPro" id="IPR036390">
    <property type="entry name" value="WH_DNA-bd_sf"/>
</dbReference>
<dbReference type="GO" id="GO:0005829">
    <property type="term" value="C:cytosol"/>
    <property type="evidence" value="ECO:0007669"/>
    <property type="project" value="TreeGrafter"/>
</dbReference>
<gene>
    <name evidence="6" type="ORF">GM612_09540</name>
</gene>
<dbReference type="Gene3D" id="1.10.10.10">
    <property type="entry name" value="Winged helix-like DNA-binding domain superfamily/Winged helix DNA-binding domain"/>
    <property type="match status" value="1"/>
</dbReference>
<evidence type="ECO:0000313" key="7">
    <source>
        <dbReference type="Proteomes" id="UP000466388"/>
    </source>
</evidence>
<dbReference type="InterPro" id="IPR036388">
    <property type="entry name" value="WH-like_DNA-bd_sf"/>
</dbReference>
<keyword evidence="7" id="KW-1185">Reference proteome</keyword>
<protein>
    <submittedName>
        <fullName evidence="6">Cyclic nucleotide-binding domain-containing protein</fullName>
    </submittedName>
</protein>
<dbReference type="GO" id="GO:0003677">
    <property type="term" value="F:DNA binding"/>
    <property type="evidence" value="ECO:0007669"/>
    <property type="project" value="UniProtKB-KW"/>
</dbReference>
<dbReference type="Pfam" id="PF00027">
    <property type="entry name" value="cNMP_binding"/>
    <property type="match status" value="1"/>
</dbReference>
<dbReference type="InterPro" id="IPR012318">
    <property type="entry name" value="HTH_CRP"/>
</dbReference>
<proteinExistence type="predicted"/>